<dbReference type="InParanoid" id="G2Q1J2"/>
<feature type="compositionally biased region" description="Acidic residues" evidence="2">
    <location>
        <begin position="741"/>
        <end position="750"/>
    </location>
</feature>
<feature type="region of interest" description="Disordered" evidence="2">
    <location>
        <begin position="685"/>
        <end position="769"/>
    </location>
</feature>
<name>G2Q1J2_THET4</name>
<dbReference type="AlphaFoldDB" id="G2Q1J2"/>
<feature type="compositionally biased region" description="Polar residues" evidence="2">
    <location>
        <begin position="433"/>
        <end position="455"/>
    </location>
</feature>
<dbReference type="eggNOG" id="ENOG502SWUH">
    <property type="taxonomic scope" value="Eukaryota"/>
</dbReference>
<feature type="compositionally biased region" description="Low complexity" evidence="2">
    <location>
        <begin position="528"/>
        <end position="551"/>
    </location>
</feature>
<proteinExistence type="predicted"/>
<dbReference type="VEuPathDB" id="FungiDB:MYCTH_2123911"/>
<dbReference type="RefSeq" id="XP_003660228.1">
    <property type="nucleotide sequence ID" value="XM_003660180.1"/>
</dbReference>
<dbReference type="GeneID" id="11508248"/>
<gene>
    <name evidence="3" type="ORF">MYCTH_2123911</name>
</gene>
<keyword evidence="1" id="KW-0175">Coiled coil</keyword>
<feature type="region of interest" description="Disordered" evidence="2">
    <location>
        <begin position="513"/>
        <end position="650"/>
    </location>
</feature>
<feature type="region of interest" description="Disordered" evidence="2">
    <location>
        <begin position="46"/>
        <end position="117"/>
    </location>
</feature>
<feature type="compositionally biased region" description="Basic and acidic residues" evidence="2">
    <location>
        <begin position="631"/>
        <end position="648"/>
    </location>
</feature>
<evidence type="ECO:0000256" key="1">
    <source>
        <dbReference type="SAM" id="Coils"/>
    </source>
</evidence>
<reference evidence="3 4" key="1">
    <citation type="journal article" date="2011" name="Nat. Biotechnol.">
        <title>Comparative genomic analysis of the thermophilic biomass-degrading fungi Myceliophthora thermophila and Thielavia terrestris.</title>
        <authorList>
            <person name="Berka R.M."/>
            <person name="Grigoriev I.V."/>
            <person name="Otillar R."/>
            <person name="Salamov A."/>
            <person name="Grimwood J."/>
            <person name="Reid I."/>
            <person name="Ishmael N."/>
            <person name="John T."/>
            <person name="Darmond C."/>
            <person name="Moisan M.-C."/>
            <person name="Henrissat B."/>
            <person name="Coutinho P.M."/>
            <person name="Lombard V."/>
            <person name="Natvig D.O."/>
            <person name="Lindquist E."/>
            <person name="Schmutz J."/>
            <person name="Lucas S."/>
            <person name="Harris P."/>
            <person name="Powlowski J."/>
            <person name="Bellemare A."/>
            <person name="Taylor D."/>
            <person name="Butler G."/>
            <person name="de Vries R.P."/>
            <person name="Allijn I.E."/>
            <person name="van den Brink J."/>
            <person name="Ushinsky S."/>
            <person name="Storms R."/>
            <person name="Powell A.J."/>
            <person name="Paulsen I.T."/>
            <person name="Elbourne L.D.H."/>
            <person name="Baker S.E."/>
            <person name="Magnuson J."/>
            <person name="LaBoissiere S."/>
            <person name="Clutterbuck A.J."/>
            <person name="Martinez D."/>
            <person name="Wogulis M."/>
            <person name="de Leon A.L."/>
            <person name="Rey M.W."/>
            <person name="Tsang A."/>
        </authorList>
    </citation>
    <scope>NUCLEOTIDE SEQUENCE [LARGE SCALE GENOMIC DNA]</scope>
    <source>
        <strain evidence="4">ATCC 42464 / BCRC 31852 / DSM 1799</strain>
    </source>
</reference>
<feature type="compositionally biased region" description="Polar residues" evidence="2">
    <location>
        <begin position="269"/>
        <end position="281"/>
    </location>
</feature>
<dbReference type="OMA" id="LMLRNMP"/>
<feature type="region of interest" description="Disordered" evidence="2">
    <location>
        <begin position="427"/>
        <end position="501"/>
    </location>
</feature>
<dbReference type="OrthoDB" id="5427699at2759"/>
<feature type="compositionally biased region" description="Low complexity" evidence="2">
    <location>
        <begin position="582"/>
        <end position="605"/>
    </location>
</feature>
<feature type="compositionally biased region" description="Polar residues" evidence="2">
    <location>
        <begin position="293"/>
        <end position="315"/>
    </location>
</feature>
<feature type="compositionally biased region" description="Low complexity" evidence="2">
    <location>
        <begin position="698"/>
        <end position="716"/>
    </location>
</feature>
<feature type="region of interest" description="Disordered" evidence="2">
    <location>
        <begin position="215"/>
        <end position="237"/>
    </location>
</feature>
<feature type="compositionally biased region" description="Polar residues" evidence="2">
    <location>
        <begin position="85"/>
        <end position="100"/>
    </location>
</feature>
<dbReference type="EMBL" id="CP003002">
    <property type="protein sequence ID" value="AEO54983.1"/>
    <property type="molecule type" value="Genomic_DNA"/>
</dbReference>
<evidence type="ECO:0000256" key="2">
    <source>
        <dbReference type="SAM" id="MobiDB-lite"/>
    </source>
</evidence>
<evidence type="ECO:0000313" key="3">
    <source>
        <dbReference type="EMBL" id="AEO54983.1"/>
    </source>
</evidence>
<feature type="coiled-coil region" evidence="1">
    <location>
        <begin position="342"/>
        <end position="394"/>
    </location>
</feature>
<evidence type="ECO:0000313" key="4">
    <source>
        <dbReference type="Proteomes" id="UP000007322"/>
    </source>
</evidence>
<sequence length="769" mass="82483">MCDYKQREFSCGHFRWLATKHCAMYKRKTGAKSRCLPEITAFEERYGTGPPGHADQPAAVPSVGHREWSLKGSEIQFSPAHRPGSTHSSTHPRNSTQLPSSAGVHHSAGVPEVPLHLRRTGDARKRLSILNSAWDSLHTLRTAHARRGALEAPMPIMTKLPADPFRPKGAPDGSDITVSLPKLTGDSSASIISPLSLPRGAAGYFDHIASKDALPTQHAPAPQHPRRSQLYSPLSPGLKRPALHTSSFLSPQLLPSTKCPPSHFDQHRSTSLPPETRNSFAPNRFSGDRSHPQQDMPTDSSTNGLTPTVSGTGNFASPGCPQSIPADPVAPTCHDQLVQRLLRQKARLLEAWEAERKYLEANRERAEEVYKEERALMEEERAEWEAEKAILLAEIERLGGVNPLASTSARPWSRNLLTGYGGYGGARGASRVVSPNSTQRVTRNGAPTHSNGTSTIPPPMVGRAPDLASPRSPNGPSAPTKDFLNPDKGSADEANPVPIVDVMEIDPELEGIRIKATSVKKPTFTDTGSRNGSKPSSQSGSPPSGSDQSKSPRAKKEQTLQVLEAEEAERLTMHAGHTPNHSLSTLATVVSSGTATATSNGGRSTPTTTLAPHNGSGAAEPGANTDAQPLADDHPEPLFDPSEDRELKGPLMVRNMPAHDEIFFQKLNDKLEEVSKDGVAALPAVLKEDPDLAEEAEQQPAAEQRPETQAAAEAQAKTGPGSGSDTASEAASRTSPKSSDGDDDDEELDDVPLKLKKRMNFGAPFGEIR</sequence>
<accession>G2Q1J2</accession>
<protein>
    <submittedName>
        <fullName evidence="3">Uncharacterized protein</fullName>
    </submittedName>
</protein>
<feature type="compositionally biased region" description="Polar residues" evidence="2">
    <location>
        <begin position="723"/>
        <end position="734"/>
    </location>
</feature>
<dbReference type="Proteomes" id="UP000007322">
    <property type="component" value="Chromosome 1"/>
</dbReference>
<organism evidence="3 4">
    <name type="scientific">Thermothelomyces thermophilus (strain ATCC 42464 / BCRC 31852 / DSM 1799)</name>
    <name type="common">Sporotrichum thermophile</name>
    <dbReference type="NCBI Taxonomy" id="573729"/>
    <lineage>
        <taxon>Eukaryota</taxon>
        <taxon>Fungi</taxon>
        <taxon>Dikarya</taxon>
        <taxon>Ascomycota</taxon>
        <taxon>Pezizomycotina</taxon>
        <taxon>Sordariomycetes</taxon>
        <taxon>Sordariomycetidae</taxon>
        <taxon>Sordariales</taxon>
        <taxon>Chaetomiaceae</taxon>
        <taxon>Thermothelomyces</taxon>
    </lineage>
</organism>
<dbReference type="KEGG" id="mtm:MYCTH_2123911"/>
<dbReference type="HOGENOM" id="CLU_023048_0_0_1"/>
<feature type="region of interest" description="Disordered" evidence="2">
    <location>
        <begin position="250"/>
        <end position="323"/>
    </location>
</feature>
<keyword evidence="4" id="KW-1185">Reference proteome</keyword>